<keyword evidence="6 9" id="KW-1133">Transmembrane helix</keyword>
<evidence type="ECO:0000313" key="12">
    <source>
        <dbReference type="Proteomes" id="UP000317199"/>
    </source>
</evidence>
<evidence type="ECO:0000256" key="8">
    <source>
        <dbReference type="ARBA" id="ARBA00023136"/>
    </source>
</evidence>
<keyword evidence="7" id="KW-0406">Ion transport</keyword>
<feature type="transmembrane region" description="Helical" evidence="9">
    <location>
        <begin position="333"/>
        <end position="355"/>
    </location>
</feature>
<proteinExistence type="inferred from homology"/>
<dbReference type="GO" id="GO:0008324">
    <property type="term" value="F:monoatomic cation transmembrane transporter activity"/>
    <property type="evidence" value="ECO:0007669"/>
    <property type="project" value="InterPro"/>
</dbReference>
<dbReference type="GO" id="GO:0016020">
    <property type="term" value="C:membrane"/>
    <property type="evidence" value="ECO:0007669"/>
    <property type="project" value="UniProtKB-SubCell"/>
</dbReference>
<evidence type="ECO:0000256" key="5">
    <source>
        <dbReference type="ARBA" id="ARBA00022692"/>
    </source>
</evidence>
<name>A0A514BU28_9GAMM</name>
<evidence type="ECO:0000256" key="4">
    <source>
        <dbReference type="ARBA" id="ARBA00022449"/>
    </source>
</evidence>
<dbReference type="InterPro" id="IPR003148">
    <property type="entry name" value="RCK_N"/>
</dbReference>
<dbReference type="AlphaFoldDB" id="A0A514BU28"/>
<evidence type="ECO:0000256" key="6">
    <source>
        <dbReference type="ARBA" id="ARBA00022989"/>
    </source>
</evidence>
<dbReference type="Gene3D" id="1.20.1530.20">
    <property type="match status" value="1"/>
</dbReference>
<feature type="domain" description="RCK N-terminal" evidence="10">
    <location>
        <begin position="413"/>
        <end position="529"/>
    </location>
</feature>
<dbReference type="GO" id="GO:0006813">
    <property type="term" value="P:potassium ion transport"/>
    <property type="evidence" value="ECO:0007669"/>
    <property type="project" value="InterPro"/>
</dbReference>
<feature type="transmembrane region" description="Helical" evidence="9">
    <location>
        <begin position="183"/>
        <end position="205"/>
    </location>
</feature>
<dbReference type="OrthoDB" id="9781411at2"/>
<evidence type="ECO:0000259" key="10">
    <source>
        <dbReference type="PROSITE" id="PS51201"/>
    </source>
</evidence>
<comment type="subcellular location">
    <subcellularLocation>
        <location evidence="1">Membrane</location>
        <topology evidence="1">Multi-pass membrane protein</topology>
    </subcellularLocation>
</comment>
<keyword evidence="8 9" id="KW-0472">Membrane</keyword>
<gene>
    <name evidence="11" type="ORF">FKV23_13075</name>
</gene>
<evidence type="ECO:0000256" key="1">
    <source>
        <dbReference type="ARBA" id="ARBA00004141"/>
    </source>
</evidence>
<keyword evidence="5 9" id="KW-0812">Transmembrane</keyword>
<keyword evidence="3" id="KW-0813">Transport</keyword>
<dbReference type="GO" id="GO:0015297">
    <property type="term" value="F:antiporter activity"/>
    <property type="evidence" value="ECO:0007669"/>
    <property type="project" value="UniProtKB-KW"/>
</dbReference>
<evidence type="ECO:0000256" key="2">
    <source>
        <dbReference type="ARBA" id="ARBA00005551"/>
    </source>
</evidence>
<evidence type="ECO:0000256" key="9">
    <source>
        <dbReference type="SAM" id="Phobius"/>
    </source>
</evidence>
<dbReference type="PROSITE" id="PS51201">
    <property type="entry name" value="RCK_N"/>
    <property type="match status" value="1"/>
</dbReference>
<dbReference type="GO" id="GO:1902600">
    <property type="term" value="P:proton transmembrane transport"/>
    <property type="evidence" value="ECO:0007669"/>
    <property type="project" value="InterPro"/>
</dbReference>
<evidence type="ECO:0000256" key="3">
    <source>
        <dbReference type="ARBA" id="ARBA00022448"/>
    </source>
</evidence>
<protein>
    <submittedName>
        <fullName evidence="11">Kef family K(+) transporter</fullName>
    </submittedName>
</protein>
<dbReference type="InterPro" id="IPR004771">
    <property type="entry name" value="K/H_exchanger"/>
</dbReference>
<reference evidence="11 12" key="1">
    <citation type="submission" date="2019-06" db="EMBL/GenBank/DDBJ databases">
        <title>Lysobacter alkalisoli sp. nov. isolated from saline-alkali soil.</title>
        <authorList>
            <person name="Sun J.-Q."/>
            <person name="Xu L."/>
        </authorList>
    </citation>
    <scope>NUCLEOTIDE SEQUENCE [LARGE SCALE GENOMIC DNA]</scope>
    <source>
        <strain evidence="11 12">SJ-36</strain>
    </source>
</reference>
<feature type="transmembrane region" description="Helical" evidence="9">
    <location>
        <begin position="6"/>
        <end position="25"/>
    </location>
</feature>
<dbReference type="KEGG" id="lyj:FKV23_13075"/>
<feature type="transmembrane region" description="Helical" evidence="9">
    <location>
        <begin position="85"/>
        <end position="105"/>
    </location>
</feature>
<feature type="transmembrane region" description="Helical" evidence="9">
    <location>
        <begin position="32"/>
        <end position="49"/>
    </location>
</feature>
<evidence type="ECO:0000313" key="11">
    <source>
        <dbReference type="EMBL" id="QDH70911.1"/>
    </source>
</evidence>
<dbReference type="InterPro" id="IPR038770">
    <property type="entry name" value="Na+/solute_symporter_sf"/>
</dbReference>
<feature type="transmembrane region" description="Helical" evidence="9">
    <location>
        <begin position="367"/>
        <end position="386"/>
    </location>
</feature>
<dbReference type="InterPro" id="IPR036291">
    <property type="entry name" value="NAD(P)-bd_dom_sf"/>
</dbReference>
<dbReference type="InterPro" id="IPR006153">
    <property type="entry name" value="Cation/H_exchanger_TM"/>
</dbReference>
<dbReference type="Gene3D" id="3.40.50.720">
    <property type="entry name" value="NAD(P)-binding Rossmann-like Domain"/>
    <property type="match status" value="1"/>
</dbReference>
<dbReference type="Proteomes" id="UP000317199">
    <property type="component" value="Chromosome"/>
</dbReference>
<accession>A0A514BU28</accession>
<dbReference type="Pfam" id="PF02254">
    <property type="entry name" value="TrkA_N"/>
    <property type="match status" value="1"/>
</dbReference>
<feature type="transmembrane region" description="Helical" evidence="9">
    <location>
        <begin position="111"/>
        <end position="135"/>
    </location>
</feature>
<dbReference type="PANTHER" id="PTHR42751:SF1">
    <property type="entry name" value="CATION_PROTON ANTIPORTER YBAL-RELATED"/>
    <property type="match status" value="1"/>
</dbReference>
<feature type="transmembrane region" description="Helical" evidence="9">
    <location>
        <begin position="55"/>
        <end position="73"/>
    </location>
</feature>
<dbReference type="Pfam" id="PF00999">
    <property type="entry name" value="Na_H_Exchanger"/>
    <property type="match status" value="1"/>
</dbReference>
<feature type="transmembrane region" description="Helical" evidence="9">
    <location>
        <begin position="305"/>
        <end position="327"/>
    </location>
</feature>
<feature type="transmembrane region" description="Helical" evidence="9">
    <location>
        <begin position="226"/>
        <end position="259"/>
    </location>
</feature>
<sequence length="560" mass="59218">MHHTSLIAILVAGFVLAFVFGALAQRLRLSPLVGYLVAGIVAGPFTPGFVADQELAPQLAEIGVILLMFGVGLHFSMRDLLSVKAIALPGAVVQITVATVLGWGLSQLLGWSHAAGIVFGLALSVASTVVLLRALEERRLVETERGRIAVGWLIVEDLAMVLALVLLPALAEIIGGGGEEAPSVSIVLLKTFTKVGGFVAFMLIIGRRVIPWILERVAGTGSRELFTLCVLAIALGVAFGSAHLFGVSFALGAFFAGMLLNESEFSHKAASETLPLRDAFAVLFFVSVGMLFNPMILVEHPFEVIATFLIIVLGKSIAAYAIVRAFGKPDSTALLISASLAQIGEFSFILAGLGLQLDILPQRGQDLILAGALLSIVINPLLFQWLDSRTRREASATPPEPPRVIPGIPDDLSGHVILIGFGRVGSELGRLLKAQDVSLVVIDGEDDLVEHARAADLPAIRGNAANEKVLAEARPETANTVMLAIPNVLEAGEIIARLREINPGLTIVARAHSDAEVKHLLEHGADGAVMAERELAHSLAEMVLATPAFRGDRRLPPAGA</sequence>
<organism evidence="11 12">
    <name type="scientific">Marilutibacter alkalisoli</name>
    <dbReference type="NCBI Taxonomy" id="2591633"/>
    <lineage>
        <taxon>Bacteria</taxon>
        <taxon>Pseudomonadati</taxon>
        <taxon>Pseudomonadota</taxon>
        <taxon>Gammaproteobacteria</taxon>
        <taxon>Lysobacterales</taxon>
        <taxon>Lysobacteraceae</taxon>
        <taxon>Marilutibacter</taxon>
    </lineage>
</organism>
<dbReference type="EMBL" id="CP041242">
    <property type="protein sequence ID" value="QDH70911.1"/>
    <property type="molecule type" value="Genomic_DNA"/>
</dbReference>
<dbReference type="SUPFAM" id="SSF51735">
    <property type="entry name" value="NAD(P)-binding Rossmann-fold domains"/>
    <property type="match status" value="1"/>
</dbReference>
<comment type="similarity">
    <text evidence="2">Belongs to the monovalent cation:proton antiporter 2 (CPA2) transporter (TC 2.A.37) family.</text>
</comment>
<dbReference type="NCBIfam" id="NF007950">
    <property type="entry name" value="PRK10669.1"/>
    <property type="match status" value="1"/>
</dbReference>
<dbReference type="PANTHER" id="PTHR42751">
    <property type="entry name" value="SODIUM/HYDROGEN EXCHANGER FAMILY/TRKA DOMAIN PROTEIN"/>
    <property type="match status" value="1"/>
</dbReference>
<feature type="transmembrane region" description="Helical" evidence="9">
    <location>
        <begin position="279"/>
        <end position="298"/>
    </location>
</feature>
<keyword evidence="4" id="KW-0050">Antiport</keyword>
<dbReference type="NCBIfam" id="TIGR00932">
    <property type="entry name" value="2a37"/>
    <property type="match status" value="1"/>
</dbReference>
<evidence type="ECO:0000256" key="7">
    <source>
        <dbReference type="ARBA" id="ARBA00023065"/>
    </source>
</evidence>
<feature type="transmembrane region" description="Helical" evidence="9">
    <location>
        <begin position="147"/>
        <end position="171"/>
    </location>
</feature>
<dbReference type="RefSeq" id="WP_141624243.1">
    <property type="nucleotide sequence ID" value="NZ_CP041242.1"/>
</dbReference>
<keyword evidence="12" id="KW-1185">Reference proteome</keyword>